<comment type="subunit">
    <text evidence="2">Monomer.</text>
</comment>
<evidence type="ECO:0000313" key="6">
    <source>
        <dbReference type="Proteomes" id="UP000799772"/>
    </source>
</evidence>
<evidence type="ECO:0000256" key="1">
    <source>
        <dbReference type="ARBA" id="ARBA00008072"/>
    </source>
</evidence>
<reference evidence="5" key="1">
    <citation type="journal article" date="2020" name="Stud. Mycol.">
        <title>101 Dothideomycetes genomes: a test case for predicting lifestyles and emergence of pathogens.</title>
        <authorList>
            <person name="Haridas S."/>
            <person name="Albert R."/>
            <person name="Binder M."/>
            <person name="Bloem J."/>
            <person name="Labutti K."/>
            <person name="Salamov A."/>
            <person name="Andreopoulos B."/>
            <person name="Baker S."/>
            <person name="Barry K."/>
            <person name="Bills G."/>
            <person name="Bluhm B."/>
            <person name="Cannon C."/>
            <person name="Castanera R."/>
            <person name="Culley D."/>
            <person name="Daum C."/>
            <person name="Ezra D."/>
            <person name="Gonzalez J."/>
            <person name="Henrissat B."/>
            <person name="Kuo A."/>
            <person name="Liang C."/>
            <person name="Lipzen A."/>
            <person name="Lutzoni F."/>
            <person name="Magnuson J."/>
            <person name="Mondo S."/>
            <person name="Nolan M."/>
            <person name="Ohm R."/>
            <person name="Pangilinan J."/>
            <person name="Park H.-J."/>
            <person name="Ramirez L."/>
            <person name="Alfaro M."/>
            <person name="Sun H."/>
            <person name="Tritt A."/>
            <person name="Yoshinaga Y."/>
            <person name="Zwiers L.-H."/>
            <person name="Turgeon B."/>
            <person name="Goodwin S."/>
            <person name="Spatafora J."/>
            <person name="Crous P."/>
            <person name="Grigoriev I."/>
        </authorList>
    </citation>
    <scope>NUCLEOTIDE SEQUENCE</scope>
    <source>
        <strain evidence="5">CBS 133067</strain>
    </source>
</reference>
<organism evidence="5 6">
    <name type="scientific">Rhizodiscina lignyota</name>
    <dbReference type="NCBI Taxonomy" id="1504668"/>
    <lineage>
        <taxon>Eukaryota</taxon>
        <taxon>Fungi</taxon>
        <taxon>Dikarya</taxon>
        <taxon>Ascomycota</taxon>
        <taxon>Pezizomycotina</taxon>
        <taxon>Dothideomycetes</taxon>
        <taxon>Pleosporomycetidae</taxon>
        <taxon>Aulographales</taxon>
        <taxon>Rhizodiscinaceae</taxon>
        <taxon>Rhizodiscina</taxon>
    </lineage>
</organism>
<sequence length="352" mass="37534">MKEAHVSPDTSVQIVDSAVPQPGPEEVLIKVVCAGCNPKDWKYPHFSGVTINSGDDIAGFVERVGEEVYEFRPGDRVAAFHQMRVGGGAFAEFAIAPASTTFHIPEKISFEEASTVPLAALTAAVALYHNLKLPLPWEPAKEKIPLLIYGGSSAIGSFAIKLARRSNIHPIIAVAGKSKDYVESLLDPSQGDAVIDYRDGIDAVVFGIQQALKAADAGSAFHAFDAISEKNTFHALSKALDPIGHITLVLLESNYTSIPESIRTSLTFVGIVHTGPPPLDPKQGVRYVAEGNGRDFGFVFSRLIGRAMQEGWLSGHPQEVVPGGLSGLSTALNNLKAGKANAVKYVIKPVDT</sequence>
<dbReference type="GO" id="GO:0016651">
    <property type="term" value="F:oxidoreductase activity, acting on NAD(P)H"/>
    <property type="evidence" value="ECO:0007669"/>
    <property type="project" value="InterPro"/>
</dbReference>
<dbReference type="CDD" id="cd08249">
    <property type="entry name" value="enoyl_reductase_like"/>
    <property type="match status" value="1"/>
</dbReference>
<protein>
    <submittedName>
        <fullName evidence="5">GroES-like protein</fullName>
    </submittedName>
</protein>
<dbReference type="PANTHER" id="PTHR45348">
    <property type="entry name" value="HYPOTHETICAL OXIDOREDUCTASE (EUROFUNG)"/>
    <property type="match status" value="1"/>
</dbReference>
<name>A0A9P4IJJ1_9PEZI</name>
<dbReference type="InterPro" id="IPR036291">
    <property type="entry name" value="NAD(P)-bd_dom_sf"/>
</dbReference>
<evidence type="ECO:0000313" key="5">
    <source>
        <dbReference type="EMBL" id="KAF2101148.1"/>
    </source>
</evidence>
<dbReference type="Gene3D" id="3.40.50.720">
    <property type="entry name" value="NAD(P)-binding Rossmann-like Domain"/>
    <property type="match status" value="1"/>
</dbReference>
<dbReference type="InterPro" id="IPR011032">
    <property type="entry name" value="GroES-like_sf"/>
</dbReference>
<dbReference type="OrthoDB" id="3233595at2759"/>
<dbReference type="InterPro" id="IPR047122">
    <property type="entry name" value="Trans-enoyl_RdTase-like"/>
</dbReference>
<accession>A0A9P4IJJ1</accession>
<gene>
    <name evidence="5" type="ORF">NA57DRAFT_36976</name>
</gene>
<dbReference type="Gene3D" id="3.90.180.10">
    <property type="entry name" value="Medium-chain alcohol dehydrogenases, catalytic domain"/>
    <property type="match status" value="1"/>
</dbReference>
<dbReference type="SMART" id="SM00829">
    <property type="entry name" value="PKS_ER"/>
    <property type="match status" value="1"/>
</dbReference>
<comment type="caution">
    <text evidence="5">The sequence shown here is derived from an EMBL/GenBank/DDBJ whole genome shotgun (WGS) entry which is preliminary data.</text>
</comment>
<dbReference type="PANTHER" id="PTHR45348:SF5">
    <property type="entry name" value="OXIDOREDUCTASE, PUTATIVE (AFU_ORTHOLOGUE AFUA_8G01420)-RELATED"/>
    <property type="match status" value="1"/>
</dbReference>
<dbReference type="SUPFAM" id="SSF50129">
    <property type="entry name" value="GroES-like"/>
    <property type="match status" value="1"/>
</dbReference>
<dbReference type="InterPro" id="IPR020843">
    <property type="entry name" value="ER"/>
</dbReference>
<keyword evidence="6" id="KW-1185">Reference proteome</keyword>
<dbReference type="Pfam" id="PF08240">
    <property type="entry name" value="ADH_N"/>
    <property type="match status" value="1"/>
</dbReference>
<dbReference type="Proteomes" id="UP000799772">
    <property type="component" value="Unassembled WGS sequence"/>
</dbReference>
<evidence type="ECO:0000256" key="3">
    <source>
        <dbReference type="ARBA" id="ARBA00023002"/>
    </source>
</evidence>
<feature type="domain" description="Enoyl reductase (ER)" evidence="4">
    <location>
        <begin position="9"/>
        <end position="293"/>
    </location>
</feature>
<dbReference type="InterPro" id="IPR013154">
    <property type="entry name" value="ADH-like_N"/>
</dbReference>
<proteinExistence type="inferred from homology"/>
<dbReference type="EMBL" id="ML978124">
    <property type="protein sequence ID" value="KAF2101148.1"/>
    <property type="molecule type" value="Genomic_DNA"/>
</dbReference>
<evidence type="ECO:0000259" key="4">
    <source>
        <dbReference type="SMART" id="SM00829"/>
    </source>
</evidence>
<evidence type="ECO:0000256" key="2">
    <source>
        <dbReference type="ARBA" id="ARBA00011245"/>
    </source>
</evidence>
<keyword evidence="3" id="KW-0560">Oxidoreductase</keyword>
<dbReference type="SUPFAM" id="SSF51735">
    <property type="entry name" value="NAD(P)-binding Rossmann-fold domains"/>
    <property type="match status" value="1"/>
</dbReference>
<dbReference type="AlphaFoldDB" id="A0A9P4IJJ1"/>
<comment type="similarity">
    <text evidence="1">Belongs to the zinc-containing alcohol dehydrogenase family.</text>
</comment>